<evidence type="ECO:0000313" key="3">
    <source>
        <dbReference type="Proteomes" id="UP000001574"/>
    </source>
</evidence>
<name>A0A0H2ZZV7_MYCA1</name>
<sequence>MLLGLLWPHLHLPAPGASRRWPLSLSVCIVVGIVISIIGL</sequence>
<keyword evidence="1" id="KW-0472">Membrane</keyword>
<evidence type="ECO:0000256" key="1">
    <source>
        <dbReference type="SAM" id="Phobius"/>
    </source>
</evidence>
<protein>
    <submittedName>
        <fullName evidence="2">Uncharacterized protein</fullName>
    </submittedName>
</protein>
<proteinExistence type="predicted"/>
<reference evidence="2 3" key="1">
    <citation type="submission" date="2006-10" db="EMBL/GenBank/DDBJ databases">
        <authorList>
            <person name="Fleischmann R.D."/>
            <person name="Dodson R.J."/>
            <person name="Haft D.H."/>
            <person name="Merkel J.S."/>
            <person name="Nelson W.C."/>
            <person name="Fraser C.M."/>
        </authorList>
    </citation>
    <scope>NUCLEOTIDE SEQUENCE [LARGE SCALE GENOMIC DNA]</scope>
    <source>
        <strain evidence="2 3">104</strain>
    </source>
</reference>
<keyword evidence="1" id="KW-0812">Transmembrane</keyword>
<keyword evidence="1" id="KW-1133">Transmembrane helix</keyword>
<dbReference type="Proteomes" id="UP000001574">
    <property type="component" value="Chromosome"/>
</dbReference>
<accession>A0A0H2ZZV7</accession>
<gene>
    <name evidence="2" type="ordered locus">MAV_4363</name>
</gene>
<dbReference type="EMBL" id="CP000479">
    <property type="protein sequence ID" value="ABK68324.1"/>
    <property type="molecule type" value="Genomic_DNA"/>
</dbReference>
<feature type="transmembrane region" description="Helical" evidence="1">
    <location>
        <begin position="20"/>
        <end position="39"/>
    </location>
</feature>
<evidence type="ECO:0000313" key="2">
    <source>
        <dbReference type="EMBL" id="ABK68324.1"/>
    </source>
</evidence>
<dbReference type="HOGENOM" id="CLU_3292642_0_0_11"/>
<organism evidence="2 3">
    <name type="scientific">Mycobacterium avium (strain 104)</name>
    <dbReference type="NCBI Taxonomy" id="243243"/>
    <lineage>
        <taxon>Bacteria</taxon>
        <taxon>Bacillati</taxon>
        <taxon>Actinomycetota</taxon>
        <taxon>Actinomycetes</taxon>
        <taxon>Mycobacteriales</taxon>
        <taxon>Mycobacteriaceae</taxon>
        <taxon>Mycobacterium</taxon>
        <taxon>Mycobacterium avium complex (MAC)</taxon>
    </lineage>
</organism>
<dbReference type="AlphaFoldDB" id="A0A0H2ZZV7"/>
<dbReference type="KEGG" id="mav:MAV_4363"/>